<comment type="subcellular location">
    <subcellularLocation>
        <location evidence="8">Mitochondrion inner membrane</location>
        <topology evidence="8">Peripheral membrane protein</topology>
        <orientation evidence="8">Matrix side</orientation>
    </subcellularLocation>
</comment>
<dbReference type="Pfam" id="PF00679">
    <property type="entry name" value="EFG_C"/>
    <property type="match status" value="1"/>
</dbReference>
<name>A0A2R5GDU7_9STRA</name>
<dbReference type="Proteomes" id="UP000241890">
    <property type="component" value="Unassembled WGS sequence"/>
</dbReference>
<keyword evidence="2 8" id="KW-0547">Nucleotide-binding</keyword>
<dbReference type="PROSITE" id="PS51722">
    <property type="entry name" value="G_TR_2"/>
    <property type="match status" value="1"/>
</dbReference>
<evidence type="ECO:0000313" key="11">
    <source>
        <dbReference type="EMBL" id="GBG27898.1"/>
    </source>
</evidence>
<reference evidence="11 12" key="1">
    <citation type="submission" date="2017-12" db="EMBL/GenBank/DDBJ databases">
        <title>Sequencing, de novo assembly and annotation of complete genome of a new Thraustochytrid species, strain FCC1311.</title>
        <authorList>
            <person name="Sedici K."/>
            <person name="Godart F."/>
            <person name="Aiese Cigliano R."/>
            <person name="Sanseverino W."/>
            <person name="Barakat M."/>
            <person name="Ortet P."/>
            <person name="Marechal E."/>
            <person name="Cagnac O."/>
            <person name="Amato A."/>
        </authorList>
    </citation>
    <scope>NUCLEOTIDE SEQUENCE [LARGE SCALE GENOMIC DNA]</scope>
</reference>
<evidence type="ECO:0000256" key="7">
    <source>
        <dbReference type="ARBA" id="ARBA00023136"/>
    </source>
</evidence>
<dbReference type="SMART" id="SM00838">
    <property type="entry name" value="EFG_C"/>
    <property type="match status" value="1"/>
</dbReference>
<dbReference type="InterPro" id="IPR035647">
    <property type="entry name" value="EFG_III/V"/>
</dbReference>
<evidence type="ECO:0000256" key="4">
    <source>
        <dbReference type="ARBA" id="ARBA00022801"/>
    </source>
</evidence>
<dbReference type="InterPro" id="IPR013842">
    <property type="entry name" value="LepA_CTD"/>
</dbReference>
<accession>A0A2R5GDU7</accession>
<dbReference type="Pfam" id="PF00009">
    <property type="entry name" value="GTP_EFTU"/>
    <property type="match status" value="1"/>
</dbReference>
<dbReference type="SUPFAM" id="SSF52540">
    <property type="entry name" value="P-loop containing nucleoside triphosphate hydrolases"/>
    <property type="match status" value="1"/>
</dbReference>
<dbReference type="InParanoid" id="A0A2R5GDU7"/>
<dbReference type="GO" id="GO:0006412">
    <property type="term" value="P:translation"/>
    <property type="evidence" value="ECO:0007669"/>
    <property type="project" value="UniProtKB-KW"/>
</dbReference>
<dbReference type="AlphaFoldDB" id="A0A2R5GDU7"/>
<dbReference type="GO" id="GO:0005743">
    <property type="term" value="C:mitochondrial inner membrane"/>
    <property type="evidence" value="ECO:0007669"/>
    <property type="project" value="UniProtKB-SubCell"/>
</dbReference>
<dbReference type="Gene3D" id="3.30.70.240">
    <property type="match status" value="1"/>
</dbReference>
<comment type="function">
    <text evidence="8">Promotes mitochondrial protein synthesis. May act as a fidelity factor of the translation reaction, by catalyzing a one-codon backward translocation of tRNAs on improperly translocated ribosomes. Binds to mitochondrial ribosomes in a GTP-dependent manner.</text>
</comment>
<dbReference type="GO" id="GO:0045727">
    <property type="term" value="P:positive regulation of translation"/>
    <property type="evidence" value="ECO:0007669"/>
    <property type="project" value="UniProtKB-UniRule"/>
</dbReference>
<dbReference type="EC" id="3.6.5.n1" evidence="8"/>
<comment type="caution">
    <text evidence="11">The sequence shown here is derived from an EMBL/GenBank/DDBJ whole genome shotgun (WGS) entry which is preliminary data.</text>
</comment>
<gene>
    <name evidence="11" type="ORF">FCC1311_041212</name>
</gene>
<evidence type="ECO:0000256" key="9">
    <source>
        <dbReference type="SAM" id="MobiDB-lite"/>
    </source>
</evidence>
<dbReference type="SUPFAM" id="SSF50447">
    <property type="entry name" value="Translation proteins"/>
    <property type="match status" value="1"/>
</dbReference>
<dbReference type="InterPro" id="IPR005225">
    <property type="entry name" value="Small_GTP-bd"/>
</dbReference>
<feature type="binding site" evidence="8">
    <location>
        <begin position="71"/>
        <end position="78"/>
    </location>
    <ligand>
        <name>GTP</name>
        <dbReference type="ChEBI" id="CHEBI:37565"/>
    </ligand>
</feature>
<dbReference type="FunFam" id="3.30.70.2570:FF:000001">
    <property type="entry name" value="Translation factor GUF1, mitochondrial"/>
    <property type="match status" value="1"/>
</dbReference>
<dbReference type="Gene3D" id="2.40.30.10">
    <property type="entry name" value="Translation factors"/>
    <property type="match status" value="1"/>
</dbReference>
<evidence type="ECO:0000256" key="5">
    <source>
        <dbReference type="ARBA" id="ARBA00023128"/>
    </source>
</evidence>
<comment type="similarity">
    <text evidence="8">Belongs to the GTP-binding elongation factor family. LepA subfamily.</text>
</comment>
<feature type="compositionally biased region" description="Basic residues" evidence="9">
    <location>
        <begin position="651"/>
        <end position="667"/>
    </location>
</feature>
<proteinExistence type="inferred from homology"/>
<feature type="domain" description="Tr-type G" evidence="10">
    <location>
        <begin position="62"/>
        <end position="240"/>
    </location>
</feature>
<comment type="caution">
    <text evidence="8">Lacks conserved residue(s) required for the propagation of feature annotation.</text>
</comment>
<keyword evidence="4 8" id="KW-0378">Hydrolase</keyword>
<comment type="catalytic activity">
    <reaction evidence="8">
        <text>GTP + H2O = GDP + phosphate + H(+)</text>
        <dbReference type="Rhea" id="RHEA:19669"/>
        <dbReference type="ChEBI" id="CHEBI:15377"/>
        <dbReference type="ChEBI" id="CHEBI:15378"/>
        <dbReference type="ChEBI" id="CHEBI:37565"/>
        <dbReference type="ChEBI" id="CHEBI:43474"/>
        <dbReference type="ChEBI" id="CHEBI:58189"/>
        <dbReference type="EC" id="3.6.5.n1"/>
    </reaction>
</comment>
<dbReference type="InterPro" id="IPR000640">
    <property type="entry name" value="EFG_V-like"/>
</dbReference>
<dbReference type="OrthoDB" id="1074at2759"/>
<dbReference type="NCBIfam" id="TIGR00231">
    <property type="entry name" value="small_GTP"/>
    <property type="match status" value="1"/>
</dbReference>
<organism evidence="11 12">
    <name type="scientific">Hondaea fermentalgiana</name>
    <dbReference type="NCBI Taxonomy" id="2315210"/>
    <lineage>
        <taxon>Eukaryota</taxon>
        <taxon>Sar</taxon>
        <taxon>Stramenopiles</taxon>
        <taxon>Bigyra</taxon>
        <taxon>Labyrinthulomycetes</taxon>
        <taxon>Thraustochytrida</taxon>
        <taxon>Thraustochytriidae</taxon>
        <taxon>Hondaea</taxon>
    </lineage>
</organism>
<feature type="region of interest" description="Disordered" evidence="9">
    <location>
        <begin position="640"/>
        <end position="668"/>
    </location>
</feature>
<protein>
    <recommendedName>
        <fullName evidence="8">Translation factor GUF1 homolog, mitochondrial</fullName>
        <ecNumber evidence="8">3.6.5.n1</ecNumber>
    </recommendedName>
    <alternativeName>
        <fullName evidence="8">Elongation factor 4 homolog</fullName>
        <shortName evidence="8">EF-4</shortName>
    </alternativeName>
    <alternativeName>
        <fullName evidence="8">GTPase GUF1 homolog</fullName>
    </alternativeName>
    <alternativeName>
        <fullName evidence="8">Ribosomal back-translocase</fullName>
    </alternativeName>
</protein>
<dbReference type="Pfam" id="PF06421">
    <property type="entry name" value="LepA_C"/>
    <property type="match status" value="1"/>
</dbReference>
<dbReference type="FunCoup" id="A0A2R5GDU7">
    <property type="interactions" value="200"/>
</dbReference>
<comment type="similarity">
    <text evidence="1">Belongs to the TRAFAC class translation factor GTPase superfamily. Classic translation factor GTPase family. LepA subfamily.</text>
</comment>
<dbReference type="InterPro" id="IPR000795">
    <property type="entry name" value="T_Tr_GTP-bd_dom"/>
</dbReference>
<dbReference type="InterPro" id="IPR009000">
    <property type="entry name" value="Transl_B-barrel_sf"/>
</dbReference>
<dbReference type="GO" id="GO:0005525">
    <property type="term" value="F:GTP binding"/>
    <property type="evidence" value="ECO:0007669"/>
    <property type="project" value="UniProtKB-UniRule"/>
</dbReference>
<dbReference type="NCBIfam" id="TIGR01393">
    <property type="entry name" value="lepA"/>
    <property type="match status" value="1"/>
</dbReference>
<dbReference type="PRINTS" id="PR00315">
    <property type="entry name" value="ELONGATNFCT"/>
</dbReference>
<keyword evidence="3 8" id="KW-0999">Mitochondrion inner membrane</keyword>
<dbReference type="PANTHER" id="PTHR43512">
    <property type="entry name" value="TRANSLATION FACTOR GUF1-RELATED"/>
    <property type="match status" value="1"/>
</dbReference>
<dbReference type="InterPro" id="IPR027417">
    <property type="entry name" value="P-loop_NTPase"/>
</dbReference>
<evidence type="ECO:0000313" key="12">
    <source>
        <dbReference type="Proteomes" id="UP000241890"/>
    </source>
</evidence>
<dbReference type="EMBL" id="BEYU01000037">
    <property type="protein sequence ID" value="GBG27898.1"/>
    <property type="molecule type" value="Genomic_DNA"/>
</dbReference>
<dbReference type="Gene3D" id="3.30.70.870">
    <property type="entry name" value="Elongation Factor G (Translational Gtpase), domain 3"/>
    <property type="match status" value="1"/>
</dbReference>
<dbReference type="HAMAP" id="MF_00071">
    <property type="entry name" value="LepA"/>
    <property type="match status" value="1"/>
</dbReference>
<evidence type="ECO:0000256" key="8">
    <source>
        <dbReference type="HAMAP-Rule" id="MF_03137"/>
    </source>
</evidence>
<evidence type="ECO:0000256" key="3">
    <source>
        <dbReference type="ARBA" id="ARBA00022792"/>
    </source>
</evidence>
<sequence>MRAWTAQMRARCLEKAWVTCVAAEMSERLLPRHVRMASSSSSSKGPKKVISVVDQAASIPRERMRNFVIAAHVDHGKSSLADKLLEIAGNLELAEGGERQVLDDLKVERERGITVKARTASMVFDDHLLNLVDTPGHVDFDYEVKRSLQACQGALLLVDSTQGVQAQTLANYNLARDAGLQIIPVLTKLDLSHSDPATSLEQIEQVFGIPEDEVIWTSAKTGEGCDEILPAVIKRLPPPPDAQALPLQAITAEENAASPPVAKHTMSGLIFDSWYDRYMGVVCLVYVEKGTLQVGQEFFTDSQALGQKRSQGFQVQEVGMLVPQPMVCSALRQGQVGFMFGNIKDSSLARVGDAISDHLDGLTQDEETLEARKVRSTPKVYASIFPLDGGDFDELRKSLERLLLNDSSVAMRPETSGALGNGFLMGFLGKLHMEVFFQRLEDEFGTEIIATAPAVPYWADMRGTGERVRADIPAQLPPKEMVEQYLEPMAHTTVIAPIEYMGEIFRVFKERRGVQTGVDHMDETRVVIKHDVPWQEVIVDLHDVLKTVTSGFASLEYEEAPPRVADITKVDILVNGNAVDALAFVAHRSVAARRGRAVAQKLRSVIARQQFEIVIQAASGPKIIARERIPPFRKDVLTKSGKTVGGGDMSRKRKLLEKQKAGKKKMKSVGNVELPQSAFYAMNERDDK</sequence>
<dbReference type="GO" id="GO:0005759">
    <property type="term" value="C:mitochondrial matrix"/>
    <property type="evidence" value="ECO:0007669"/>
    <property type="project" value="UniProtKB-UniRule"/>
</dbReference>
<dbReference type="GO" id="GO:0097177">
    <property type="term" value="F:mitochondrial ribosome binding"/>
    <property type="evidence" value="ECO:0007669"/>
    <property type="project" value="TreeGrafter"/>
</dbReference>
<dbReference type="SUPFAM" id="SSF54980">
    <property type="entry name" value="EF-G C-terminal domain-like"/>
    <property type="match status" value="2"/>
</dbReference>
<dbReference type="Gene3D" id="3.30.70.2570">
    <property type="entry name" value="Elongation factor 4, C-terminal domain"/>
    <property type="match status" value="1"/>
</dbReference>
<feature type="binding site" evidence="8">
    <location>
        <begin position="133"/>
        <end position="137"/>
    </location>
    <ligand>
        <name>GTP</name>
        <dbReference type="ChEBI" id="CHEBI:37565"/>
    </ligand>
</feature>
<evidence type="ECO:0000256" key="1">
    <source>
        <dbReference type="ARBA" id="ARBA00005454"/>
    </source>
</evidence>
<dbReference type="Gene3D" id="3.40.50.300">
    <property type="entry name" value="P-loop containing nucleotide triphosphate hydrolases"/>
    <property type="match status" value="1"/>
</dbReference>
<keyword evidence="7 8" id="KW-0472">Membrane</keyword>
<dbReference type="GO" id="GO:0003924">
    <property type="term" value="F:GTPase activity"/>
    <property type="evidence" value="ECO:0007669"/>
    <property type="project" value="UniProtKB-UniRule"/>
</dbReference>
<evidence type="ECO:0000259" key="10">
    <source>
        <dbReference type="PROSITE" id="PS51722"/>
    </source>
</evidence>
<evidence type="ECO:0000256" key="2">
    <source>
        <dbReference type="ARBA" id="ARBA00022741"/>
    </source>
</evidence>
<keyword evidence="12" id="KW-1185">Reference proteome</keyword>
<dbReference type="PANTHER" id="PTHR43512:SF7">
    <property type="entry name" value="TRANSLATION FACTOR GUF1, MITOCHONDRIAL"/>
    <property type="match status" value="1"/>
</dbReference>
<dbReference type="InterPro" id="IPR006297">
    <property type="entry name" value="EF-4"/>
</dbReference>
<evidence type="ECO:0000256" key="6">
    <source>
        <dbReference type="ARBA" id="ARBA00023134"/>
    </source>
</evidence>
<keyword evidence="5 8" id="KW-0496">Mitochondrion</keyword>
<dbReference type="InterPro" id="IPR038363">
    <property type="entry name" value="LepA_C_sf"/>
</dbReference>
<keyword evidence="6 8" id="KW-0342">GTP-binding</keyword>
<keyword evidence="8" id="KW-0648">Protein biosynthesis</keyword>